<feature type="coiled-coil region" evidence="5">
    <location>
        <begin position="196"/>
        <end position="237"/>
    </location>
</feature>
<dbReference type="GO" id="GO:0031514">
    <property type="term" value="C:motile cilium"/>
    <property type="evidence" value="ECO:0007669"/>
    <property type="project" value="UniProtKB-SubCell"/>
</dbReference>
<feature type="coiled-coil region" evidence="5">
    <location>
        <begin position="142"/>
        <end position="172"/>
    </location>
</feature>
<dbReference type="EMBL" id="GDID01004030">
    <property type="protein sequence ID" value="JAP92576.1"/>
    <property type="molecule type" value="Transcribed_RNA"/>
</dbReference>
<dbReference type="PANTHER" id="PTHR15504">
    <property type="entry name" value="NASOPHARYNGEAL EPITHELIUM SPECIFIC PROTEIN 1"/>
    <property type="match status" value="1"/>
</dbReference>
<proteinExistence type="predicted"/>
<evidence type="ECO:0000313" key="6">
    <source>
        <dbReference type="EMBL" id="JAP92576.1"/>
    </source>
</evidence>
<dbReference type="PANTHER" id="PTHR15504:SF0">
    <property type="entry name" value="CILIA- AND FLAGELLA-ASSOCIATED PROTEIN 45"/>
    <property type="match status" value="1"/>
</dbReference>
<evidence type="ECO:0000256" key="2">
    <source>
        <dbReference type="ARBA" id="ARBA00022846"/>
    </source>
</evidence>
<gene>
    <name evidence="6" type="ORF">TPC1_15436</name>
</gene>
<feature type="coiled-coil region" evidence="5">
    <location>
        <begin position="422"/>
        <end position="449"/>
    </location>
</feature>
<keyword evidence="5" id="KW-0175">Coiled coil</keyword>
<keyword evidence="4" id="KW-0966">Cell projection</keyword>
<evidence type="ECO:0000256" key="1">
    <source>
        <dbReference type="ARBA" id="ARBA00004230"/>
    </source>
</evidence>
<evidence type="ECO:0008006" key="7">
    <source>
        <dbReference type="Google" id="ProtNLM"/>
    </source>
</evidence>
<keyword evidence="2" id="KW-0282">Flagellum</keyword>
<name>A0A146KAN6_9EUKA</name>
<evidence type="ECO:0000256" key="5">
    <source>
        <dbReference type="SAM" id="Coils"/>
    </source>
</evidence>
<dbReference type="InterPro" id="IPR033253">
    <property type="entry name" value="CFAP45"/>
</dbReference>
<keyword evidence="3" id="KW-0969">Cilium</keyword>
<evidence type="ECO:0000256" key="3">
    <source>
        <dbReference type="ARBA" id="ARBA00023069"/>
    </source>
</evidence>
<sequence length="471" mass="57013">MSAREPHIVPVHQFMKKPMVAKQPAQILSQSDLDRIRNNAQSVYQKEETLKTTLKQTDLSKDQIARTRMQKLQEGDDFRKTQKKPTNDELQLKERARQLQDNALRAQVEQDDIAKIMNTLELQARAFAVRDRQLVIQQRVEIDRQMEKQRDYERNQQELAQLKRDEELKKQKAIRDQEIMKENADVEHKRKQTQKLLQEESKLREAELYRQKQKQQIEAEKQLLIEKRENQRKINEETAKINEVAQLKKQKDIEAEKELDQKIKKKMMQDELDHLESEKRKIELEKENTRKFLLKQQEFQDQNKVFKEIEAQRENAAREKQEREFQSKQEKIKQQKLLELKQTEEFERKTEEQRQLKKQKEAIEMAREAEKMKLERKKWQMEQMEKRERQNLKAFKLAEEFEDQIKETKTMRMNTEDPKLELTKINQEKDKKKQMLQALKNEKLQALRQAGVDEKYIVSLEALDIEELMRR</sequence>
<organism evidence="6">
    <name type="scientific">Trepomonas sp. PC1</name>
    <dbReference type="NCBI Taxonomy" id="1076344"/>
    <lineage>
        <taxon>Eukaryota</taxon>
        <taxon>Metamonada</taxon>
        <taxon>Diplomonadida</taxon>
        <taxon>Hexamitidae</taxon>
        <taxon>Hexamitinae</taxon>
        <taxon>Trepomonas</taxon>
    </lineage>
</organism>
<evidence type="ECO:0000256" key="4">
    <source>
        <dbReference type="ARBA" id="ARBA00023273"/>
    </source>
</evidence>
<reference evidence="6" key="1">
    <citation type="submission" date="2015-07" db="EMBL/GenBank/DDBJ databases">
        <title>Adaptation to a free-living lifestyle via gene acquisitions in the diplomonad Trepomonas sp. PC1.</title>
        <authorList>
            <person name="Xu F."/>
            <person name="Jerlstrom-Hultqvist J."/>
            <person name="Kolisko M."/>
            <person name="Simpson A.G.B."/>
            <person name="Roger A.J."/>
            <person name="Svard S.G."/>
            <person name="Andersson J.O."/>
        </authorList>
    </citation>
    <scope>NUCLEOTIDE SEQUENCE</scope>
    <source>
        <strain evidence="6">PC1</strain>
    </source>
</reference>
<dbReference type="AlphaFoldDB" id="A0A146KAN6"/>
<feature type="coiled-coil region" evidence="5">
    <location>
        <begin position="265"/>
        <end position="387"/>
    </location>
</feature>
<accession>A0A146KAN6</accession>
<comment type="subcellular location">
    <subcellularLocation>
        <location evidence="1">Cell projection</location>
        <location evidence="1">Cilium</location>
        <location evidence="1">Flagellum</location>
    </subcellularLocation>
</comment>
<protein>
    <recommendedName>
        <fullName evidence="7">Trichohyalin</fullName>
    </recommendedName>
</protein>